<evidence type="ECO:0000313" key="2">
    <source>
        <dbReference type="Proteomes" id="UP000813824"/>
    </source>
</evidence>
<reference evidence="1" key="1">
    <citation type="journal article" date="2021" name="New Phytol.">
        <title>Evolutionary innovations through gain and loss of genes in the ectomycorrhizal Boletales.</title>
        <authorList>
            <person name="Wu G."/>
            <person name="Miyauchi S."/>
            <person name="Morin E."/>
            <person name="Kuo A."/>
            <person name="Drula E."/>
            <person name="Varga T."/>
            <person name="Kohler A."/>
            <person name="Feng B."/>
            <person name="Cao Y."/>
            <person name="Lipzen A."/>
            <person name="Daum C."/>
            <person name="Hundley H."/>
            <person name="Pangilinan J."/>
            <person name="Johnson J."/>
            <person name="Barry K."/>
            <person name="LaButti K."/>
            <person name="Ng V."/>
            <person name="Ahrendt S."/>
            <person name="Min B."/>
            <person name="Choi I.G."/>
            <person name="Park H."/>
            <person name="Plett J.M."/>
            <person name="Magnuson J."/>
            <person name="Spatafora J.W."/>
            <person name="Nagy L.G."/>
            <person name="Henrissat B."/>
            <person name="Grigoriev I.V."/>
            <person name="Yang Z.L."/>
            <person name="Xu J."/>
            <person name="Martin F.M."/>
        </authorList>
    </citation>
    <scope>NUCLEOTIDE SEQUENCE</scope>
    <source>
        <strain evidence="1">KKN 215</strain>
    </source>
</reference>
<proteinExistence type="predicted"/>
<dbReference type="EMBL" id="JAEVFJ010000006">
    <property type="protein sequence ID" value="KAH8104040.1"/>
    <property type="molecule type" value="Genomic_DNA"/>
</dbReference>
<gene>
    <name evidence="1" type="ORF">BXZ70DRAFT_985047</name>
</gene>
<dbReference type="OrthoDB" id="3159295at2759"/>
<organism evidence="1 2">
    <name type="scientific">Cristinia sonorae</name>
    <dbReference type="NCBI Taxonomy" id="1940300"/>
    <lineage>
        <taxon>Eukaryota</taxon>
        <taxon>Fungi</taxon>
        <taxon>Dikarya</taxon>
        <taxon>Basidiomycota</taxon>
        <taxon>Agaricomycotina</taxon>
        <taxon>Agaricomycetes</taxon>
        <taxon>Agaricomycetidae</taxon>
        <taxon>Agaricales</taxon>
        <taxon>Pleurotineae</taxon>
        <taxon>Stephanosporaceae</taxon>
        <taxon>Cristinia</taxon>
    </lineage>
</organism>
<protein>
    <submittedName>
        <fullName evidence="1">Uncharacterized protein</fullName>
    </submittedName>
</protein>
<sequence length="373" mass="41678">MPSRRIESVLSPHYNAVKNGSIHSLPGTPVNTSRRRLRLRAQGVVGSPSCLLQQKLHTSQCIVPVEVVEEIVVAILAEQPTFSSIANLSLASYQFRQIAFRNFFKNFNALSKRAWCLLTGISGVYSWARSIQSLSTTIFHNIETLQHFQNIHTVNVDMSPEGLNTQRTFIKYLLAHLPSRLLHLKLCFLPRIDTNLLSGIAERFPALKTLALTCTERLIDDCCWDCYEETSTCTLHSPIPDVYFDAEDLSCAFGSALSPLTKLEHLTLGIFLSHLDTLHYHLRHCRSTATTPAILQVYGPGSCTYCRLAFESGTWNGELFASASVSRFLPALKSVSWSSYFVGDQPGDGLDGLTTTAWVRREEGKVSVRRAPW</sequence>
<keyword evidence="2" id="KW-1185">Reference proteome</keyword>
<dbReference type="AlphaFoldDB" id="A0A8K0XSJ6"/>
<dbReference type="Proteomes" id="UP000813824">
    <property type="component" value="Unassembled WGS sequence"/>
</dbReference>
<accession>A0A8K0XSJ6</accession>
<comment type="caution">
    <text evidence="1">The sequence shown here is derived from an EMBL/GenBank/DDBJ whole genome shotgun (WGS) entry which is preliminary data.</text>
</comment>
<name>A0A8K0XSJ6_9AGAR</name>
<evidence type="ECO:0000313" key="1">
    <source>
        <dbReference type="EMBL" id="KAH8104040.1"/>
    </source>
</evidence>